<keyword evidence="3" id="KW-1185">Reference proteome</keyword>
<dbReference type="EMBL" id="ANMO01000061">
    <property type="protein sequence ID" value="EMB18210.1"/>
    <property type="molecule type" value="Genomic_DNA"/>
</dbReference>
<feature type="transmembrane region" description="Helical" evidence="1">
    <location>
        <begin position="132"/>
        <end position="160"/>
    </location>
</feature>
<keyword evidence="1" id="KW-0812">Transmembrane</keyword>
<proteinExistence type="predicted"/>
<reference evidence="2" key="2">
    <citation type="journal article" date="2013" name="Mar. Genomics">
        <title>Expression of sulfatases in Rhodopirellula baltica and the diversity of sulfatases in the genus Rhodopirellula.</title>
        <authorList>
            <person name="Wegner C.E."/>
            <person name="Richter-Heitmann T."/>
            <person name="Klindworth A."/>
            <person name="Klockow C."/>
            <person name="Richter M."/>
            <person name="Achstetter T."/>
            <person name="Glockner F.O."/>
            <person name="Harder J."/>
        </authorList>
    </citation>
    <scope>NUCLEOTIDE SEQUENCE [LARGE SCALE GENOMIC DNA]</scope>
    <source>
        <strain evidence="2">6C</strain>
    </source>
</reference>
<comment type="caution">
    <text evidence="2">The sequence shown here is derived from an EMBL/GenBank/DDBJ whole genome shotgun (WGS) entry which is preliminary data.</text>
</comment>
<feature type="transmembrane region" description="Helical" evidence="1">
    <location>
        <begin position="104"/>
        <end position="126"/>
    </location>
</feature>
<dbReference type="AlphaFoldDB" id="M2AM45"/>
<dbReference type="PATRIC" id="fig|1263867.3.peg.1144"/>
<protein>
    <submittedName>
        <fullName evidence="2">Putative membrane protein</fullName>
    </submittedName>
</protein>
<sequence>MLIGYVLIPLAINVAINVFLGWLLFLDQESVPVWEFPQSVAMEVVGTGCLLPLITAMISSRVLLRHLRSGIVQPVPKTEVGSGVVSRSLSWVGRVLQGASFGGCLLFSVVAFPFLTIPAFLALLGFPDDSVGLFTLIAMKAVYAGLCGLVVTPVIAVGLLRDGNHSLE</sequence>
<keyword evidence="1" id="KW-1133">Transmembrane helix</keyword>
<gene>
    <name evidence="2" type="ORF">RE6C_01080</name>
</gene>
<reference evidence="2" key="1">
    <citation type="submission" date="2012-11" db="EMBL/GenBank/DDBJ databases">
        <title>Permanent draft genomes of Rhodopirellula europaea strain SH398 and 6C.</title>
        <authorList>
            <person name="Richter M."/>
            <person name="Richter-Heitmann T."/>
            <person name="Frank C."/>
            <person name="Harder J."/>
            <person name="Glockner F.O."/>
        </authorList>
    </citation>
    <scope>NUCLEOTIDE SEQUENCE</scope>
    <source>
        <strain evidence="2">6C</strain>
    </source>
</reference>
<evidence type="ECO:0000313" key="3">
    <source>
        <dbReference type="Proteomes" id="UP000011529"/>
    </source>
</evidence>
<organism evidence="2 3">
    <name type="scientific">Rhodopirellula europaea 6C</name>
    <dbReference type="NCBI Taxonomy" id="1263867"/>
    <lineage>
        <taxon>Bacteria</taxon>
        <taxon>Pseudomonadati</taxon>
        <taxon>Planctomycetota</taxon>
        <taxon>Planctomycetia</taxon>
        <taxon>Pirellulales</taxon>
        <taxon>Pirellulaceae</taxon>
        <taxon>Rhodopirellula</taxon>
    </lineage>
</organism>
<dbReference type="Proteomes" id="UP000011529">
    <property type="component" value="Unassembled WGS sequence"/>
</dbReference>
<feature type="transmembrane region" description="Helical" evidence="1">
    <location>
        <begin position="45"/>
        <end position="64"/>
    </location>
</feature>
<keyword evidence="1" id="KW-0472">Membrane</keyword>
<name>M2AM45_9BACT</name>
<accession>M2AM45</accession>
<feature type="transmembrane region" description="Helical" evidence="1">
    <location>
        <begin position="7"/>
        <end position="25"/>
    </location>
</feature>
<evidence type="ECO:0000313" key="2">
    <source>
        <dbReference type="EMBL" id="EMB18210.1"/>
    </source>
</evidence>
<evidence type="ECO:0000256" key="1">
    <source>
        <dbReference type="SAM" id="Phobius"/>
    </source>
</evidence>